<organism evidence="7 8">
    <name type="scientific">Lacimicrobium alkaliphilum</name>
    <dbReference type="NCBI Taxonomy" id="1526571"/>
    <lineage>
        <taxon>Bacteria</taxon>
        <taxon>Pseudomonadati</taxon>
        <taxon>Pseudomonadota</taxon>
        <taxon>Gammaproteobacteria</taxon>
        <taxon>Alteromonadales</taxon>
        <taxon>Alteromonadaceae</taxon>
        <taxon>Lacimicrobium</taxon>
    </lineage>
</organism>
<dbReference type="InterPro" id="IPR029035">
    <property type="entry name" value="DHS-like_NAD/FAD-binding_dom"/>
</dbReference>
<dbReference type="Pfam" id="PF02776">
    <property type="entry name" value="TPP_enzyme_N"/>
    <property type="match status" value="1"/>
</dbReference>
<evidence type="ECO:0000256" key="2">
    <source>
        <dbReference type="ARBA" id="ARBA00023052"/>
    </source>
</evidence>
<dbReference type="GO" id="GO:0000287">
    <property type="term" value="F:magnesium ion binding"/>
    <property type="evidence" value="ECO:0007669"/>
    <property type="project" value="InterPro"/>
</dbReference>
<feature type="domain" description="Thiamine pyrophosphate enzyme N-terminal TPP-binding" evidence="6">
    <location>
        <begin position="5"/>
        <end position="120"/>
    </location>
</feature>
<dbReference type="KEGG" id="lal:AT746_01365"/>
<feature type="domain" description="Thiamine pyrophosphate enzyme central" evidence="4">
    <location>
        <begin position="191"/>
        <end position="323"/>
    </location>
</feature>
<feature type="domain" description="Thiamine pyrophosphate enzyme TPP-binding" evidence="5">
    <location>
        <begin position="379"/>
        <end position="523"/>
    </location>
</feature>
<dbReference type="PANTHER" id="PTHR18968:SF129">
    <property type="entry name" value="ACETOLACTATE SYNTHASE"/>
    <property type="match status" value="1"/>
</dbReference>
<evidence type="ECO:0000259" key="4">
    <source>
        <dbReference type="Pfam" id="PF00205"/>
    </source>
</evidence>
<dbReference type="InterPro" id="IPR045229">
    <property type="entry name" value="TPP_enz"/>
</dbReference>
<dbReference type="SUPFAM" id="SSF52518">
    <property type="entry name" value="Thiamin diphosphate-binding fold (THDP-binding)"/>
    <property type="match status" value="2"/>
</dbReference>
<name>A0A0U2Z2C9_9ALTE</name>
<keyword evidence="8" id="KW-1185">Reference proteome</keyword>
<evidence type="ECO:0000313" key="8">
    <source>
        <dbReference type="Proteomes" id="UP000068447"/>
    </source>
</evidence>
<evidence type="ECO:0000256" key="3">
    <source>
        <dbReference type="RuleBase" id="RU362132"/>
    </source>
</evidence>
<dbReference type="GO" id="GO:0009097">
    <property type="term" value="P:isoleucine biosynthetic process"/>
    <property type="evidence" value="ECO:0007669"/>
    <property type="project" value="TreeGrafter"/>
</dbReference>
<dbReference type="EMBL" id="CP013650">
    <property type="protein sequence ID" value="ALS97059.1"/>
    <property type="molecule type" value="Genomic_DNA"/>
</dbReference>
<dbReference type="GO" id="GO:0009099">
    <property type="term" value="P:L-valine biosynthetic process"/>
    <property type="evidence" value="ECO:0007669"/>
    <property type="project" value="TreeGrafter"/>
</dbReference>
<dbReference type="GO" id="GO:0003984">
    <property type="term" value="F:acetolactate synthase activity"/>
    <property type="evidence" value="ECO:0007669"/>
    <property type="project" value="TreeGrafter"/>
</dbReference>
<proteinExistence type="inferred from homology"/>
<keyword evidence="2 3" id="KW-0786">Thiamine pyrophosphate</keyword>
<dbReference type="SUPFAM" id="SSF52467">
    <property type="entry name" value="DHS-like NAD/FAD-binding domain"/>
    <property type="match status" value="1"/>
</dbReference>
<dbReference type="CDD" id="cd07035">
    <property type="entry name" value="TPP_PYR_POX_like"/>
    <property type="match status" value="1"/>
</dbReference>
<dbReference type="RefSeq" id="WP_062475405.1">
    <property type="nucleotide sequence ID" value="NZ_CP013650.1"/>
</dbReference>
<dbReference type="Gene3D" id="3.40.50.970">
    <property type="match status" value="2"/>
</dbReference>
<dbReference type="InterPro" id="IPR012001">
    <property type="entry name" value="Thiamin_PyroP_enz_TPP-bd_dom"/>
</dbReference>
<dbReference type="OrthoDB" id="9785953at2"/>
<protein>
    <submittedName>
        <fullName evidence="7">Acetolactate synthase</fullName>
    </submittedName>
</protein>
<reference evidence="7 8" key="1">
    <citation type="submission" date="2015-12" db="EMBL/GenBank/DDBJ databases">
        <title>Complete genome of Lacimicrobium alkaliphilum KCTC 32984.</title>
        <authorList>
            <person name="Kim S.-G."/>
            <person name="Lee Y.-J."/>
        </authorList>
    </citation>
    <scope>NUCLEOTIDE SEQUENCE [LARGE SCALE GENOMIC DNA]</scope>
    <source>
        <strain evidence="7 8">YelD216</strain>
    </source>
</reference>
<dbReference type="Pfam" id="PF02775">
    <property type="entry name" value="TPP_enzyme_C"/>
    <property type="match status" value="1"/>
</dbReference>
<comment type="similarity">
    <text evidence="1 3">Belongs to the TPP enzyme family.</text>
</comment>
<evidence type="ECO:0000313" key="7">
    <source>
        <dbReference type="EMBL" id="ALS97059.1"/>
    </source>
</evidence>
<gene>
    <name evidence="7" type="ORF">AT746_01365</name>
</gene>
<evidence type="ECO:0000256" key="1">
    <source>
        <dbReference type="ARBA" id="ARBA00007812"/>
    </source>
</evidence>
<sequence length="541" mass="57982">MTQISVAQQVVDALKELGVKHVFGVPSGGWVDYMEAIRTTEGIDFVLATHEGGAAFMADVCGRITGVPGVCFGTFGPGATNLATGVGSAYLDRSPMIALTDEMPEHKRGRIVQMAMDHQALFQPITKKTTRLEPGKVREILFDAAQLALSGVPGPVHVGLPVGMSAEKSTPQNVTPLPVIKADKASDEQLEKMQQLFTLAKKPVIVLGLRAATAGIGDEVAALAEKFNVPVVINPMAKGILKESHPSYAGVLFHALSDVVGKTHQQADLVVSIGYDEVEFSYEDWMPDAPLVSLDIVATDLDTKNYTLACDVLGDIPHSVKQLLATDCVPKNWDLQELAARKADMFARMTPQNSAFGPCAALDILREKFPAQGIMTCDVGAHIHLIGQKWPTPEVGLQIMTNGWSAMGFGIPSAIAAKLCLPDTPVCSVVGDGGFLMTAGELAVAVRENLSIVFVLFTDNDLALIRIKQEKKSNPIYGTPIRERGTIGGDNIFGVPVLKAFDQNEYAQALDKAFAIGGPVIVEAILDSREYDNLVLRKDRG</sequence>
<dbReference type="Pfam" id="PF00205">
    <property type="entry name" value="TPP_enzyme_M"/>
    <property type="match status" value="1"/>
</dbReference>
<dbReference type="GO" id="GO:0050660">
    <property type="term" value="F:flavin adenine dinucleotide binding"/>
    <property type="evidence" value="ECO:0007669"/>
    <property type="project" value="TreeGrafter"/>
</dbReference>
<dbReference type="InterPro" id="IPR029061">
    <property type="entry name" value="THDP-binding"/>
</dbReference>
<dbReference type="PANTHER" id="PTHR18968">
    <property type="entry name" value="THIAMINE PYROPHOSPHATE ENZYMES"/>
    <property type="match status" value="1"/>
</dbReference>
<dbReference type="InterPro" id="IPR011766">
    <property type="entry name" value="TPP_enzyme_TPP-bd"/>
</dbReference>
<evidence type="ECO:0000259" key="6">
    <source>
        <dbReference type="Pfam" id="PF02776"/>
    </source>
</evidence>
<dbReference type="STRING" id="1526571.AT746_01365"/>
<dbReference type="GO" id="GO:0005948">
    <property type="term" value="C:acetolactate synthase complex"/>
    <property type="evidence" value="ECO:0007669"/>
    <property type="project" value="TreeGrafter"/>
</dbReference>
<accession>A0A0U2Z2C9</accession>
<dbReference type="GO" id="GO:0030976">
    <property type="term" value="F:thiamine pyrophosphate binding"/>
    <property type="evidence" value="ECO:0007669"/>
    <property type="project" value="InterPro"/>
</dbReference>
<dbReference type="Gene3D" id="3.40.50.1220">
    <property type="entry name" value="TPP-binding domain"/>
    <property type="match status" value="1"/>
</dbReference>
<dbReference type="FunFam" id="3.40.50.970:FF:000007">
    <property type="entry name" value="Acetolactate synthase"/>
    <property type="match status" value="1"/>
</dbReference>
<dbReference type="InterPro" id="IPR012000">
    <property type="entry name" value="Thiamin_PyroP_enz_cen_dom"/>
</dbReference>
<dbReference type="Proteomes" id="UP000068447">
    <property type="component" value="Chromosome"/>
</dbReference>
<dbReference type="AlphaFoldDB" id="A0A0U2Z2C9"/>
<evidence type="ECO:0000259" key="5">
    <source>
        <dbReference type="Pfam" id="PF02775"/>
    </source>
</evidence>